<comment type="similarity">
    <text evidence="1">Belongs to the GST superfamily. HSP26 family.</text>
</comment>
<dbReference type="PROSITE" id="PS50404">
    <property type="entry name" value="GST_NTER"/>
    <property type="match status" value="1"/>
</dbReference>
<gene>
    <name evidence="4" type="ORF">GP2143_00207</name>
</gene>
<dbReference type="InterPro" id="IPR036249">
    <property type="entry name" value="Thioredoxin-like_sf"/>
</dbReference>
<dbReference type="GO" id="GO:0016740">
    <property type="term" value="F:transferase activity"/>
    <property type="evidence" value="ECO:0007669"/>
    <property type="project" value="UniProtKB-KW"/>
</dbReference>
<protein>
    <submittedName>
        <fullName evidence="4">Glutathione S-transferase</fullName>
    </submittedName>
</protein>
<dbReference type="InterPro" id="IPR040079">
    <property type="entry name" value="Glutathione_S-Trfase"/>
</dbReference>
<dbReference type="InterPro" id="IPR034341">
    <property type="entry name" value="SspA_N"/>
</dbReference>
<dbReference type="PANTHER" id="PTHR43968:SF6">
    <property type="entry name" value="GLUTATHIONE S-TRANSFERASE OMEGA"/>
    <property type="match status" value="1"/>
</dbReference>
<dbReference type="InterPro" id="IPR034342">
    <property type="entry name" value="SspA_C"/>
</dbReference>
<dbReference type="CDD" id="cd03186">
    <property type="entry name" value="GST_C_SspA"/>
    <property type="match status" value="1"/>
</dbReference>
<reference evidence="4 5" key="1">
    <citation type="journal article" date="2010" name="J. Bacteriol.">
        <title>Genome sequence of the oligotrophic marine Gammaproteobacterium HTCC2143, isolated from the Oregon Coast.</title>
        <authorList>
            <person name="Oh H.M."/>
            <person name="Kang I."/>
            <person name="Ferriera S."/>
            <person name="Giovannoni S.J."/>
            <person name="Cho J.C."/>
        </authorList>
    </citation>
    <scope>NUCLEOTIDE SEQUENCE [LARGE SCALE GENOMIC DNA]</scope>
    <source>
        <strain evidence="4 5">HTCC2143</strain>
    </source>
</reference>
<dbReference type="SFLD" id="SFLDG00358">
    <property type="entry name" value="Main_(cytGST)"/>
    <property type="match status" value="1"/>
</dbReference>
<dbReference type="PROSITE" id="PS50405">
    <property type="entry name" value="GST_CTER"/>
    <property type="match status" value="1"/>
</dbReference>
<dbReference type="InterPro" id="IPR036282">
    <property type="entry name" value="Glutathione-S-Trfase_C_sf"/>
</dbReference>
<evidence type="ECO:0000256" key="1">
    <source>
        <dbReference type="ARBA" id="ARBA00009929"/>
    </source>
</evidence>
<dbReference type="Gene3D" id="1.20.1050.10">
    <property type="match status" value="1"/>
</dbReference>
<dbReference type="InterPro" id="IPR004045">
    <property type="entry name" value="Glutathione_S-Trfase_N"/>
</dbReference>
<dbReference type="Proteomes" id="UP000004931">
    <property type="component" value="Unassembled WGS sequence"/>
</dbReference>
<evidence type="ECO:0000313" key="5">
    <source>
        <dbReference type="Proteomes" id="UP000004931"/>
    </source>
</evidence>
<dbReference type="SUPFAM" id="SSF52833">
    <property type="entry name" value="Thioredoxin-like"/>
    <property type="match status" value="1"/>
</dbReference>
<keyword evidence="4" id="KW-0808">Transferase</keyword>
<dbReference type="AlphaFoldDB" id="A0YER9"/>
<dbReference type="Pfam" id="PF13409">
    <property type="entry name" value="GST_N_2"/>
    <property type="match status" value="1"/>
</dbReference>
<dbReference type="CDD" id="cd03059">
    <property type="entry name" value="GST_N_SspA"/>
    <property type="match status" value="1"/>
</dbReference>
<dbReference type="GO" id="GO:0005737">
    <property type="term" value="C:cytoplasm"/>
    <property type="evidence" value="ECO:0007669"/>
    <property type="project" value="TreeGrafter"/>
</dbReference>
<dbReference type="Gene3D" id="3.40.30.10">
    <property type="entry name" value="Glutaredoxin"/>
    <property type="match status" value="1"/>
</dbReference>
<dbReference type="InterPro" id="IPR010987">
    <property type="entry name" value="Glutathione-S-Trfase_C-like"/>
</dbReference>
<comment type="caution">
    <text evidence="4">The sequence shown here is derived from an EMBL/GenBank/DDBJ whole genome shotgun (WGS) entry which is preliminary data.</text>
</comment>
<dbReference type="Pfam" id="PF00043">
    <property type="entry name" value="GST_C"/>
    <property type="match status" value="1"/>
</dbReference>
<dbReference type="InterPro" id="IPR004046">
    <property type="entry name" value="GST_C"/>
</dbReference>
<dbReference type="eggNOG" id="COG0625">
    <property type="taxonomic scope" value="Bacteria"/>
</dbReference>
<evidence type="ECO:0000313" key="4">
    <source>
        <dbReference type="EMBL" id="EAW30514.1"/>
    </source>
</evidence>
<name>A0YER9_9GAMM</name>
<dbReference type="SFLD" id="SFLDS00019">
    <property type="entry name" value="Glutathione_Transferase_(cytos"/>
    <property type="match status" value="1"/>
</dbReference>
<dbReference type="SUPFAM" id="SSF47616">
    <property type="entry name" value="GST C-terminal domain-like"/>
    <property type="match status" value="1"/>
</dbReference>
<dbReference type="InterPro" id="IPR050983">
    <property type="entry name" value="GST_Omega/HSP26"/>
</dbReference>
<sequence length="206" mass="23671">MTFFSDGNSHYSHRVRIVLAEKGVTVDIIEADSSNIPEELTDLNPYNTLPTLLDRELVLYESKVMMEYLDERFPHPPLLPVYPVARGASRQYIYRIERDWCVAVDAIANGTASAKTLEKHRKELRESLVAIAPIFGEKPYFMSDEFTLVDCCLAPILWRLPELGIELPNTKQTKPLLAYMDLLFGRESFQESLSEQEKEMRELLSV</sequence>
<proteinExistence type="inferred from homology"/>
<organism evidence="4 5">
    <name type="scientific">marine gamma proteobacterium HTCC2143</name>
    <dbReference type="NCBI Taxonomy" id="247633"/>
    <lineage>
        <taxon>Bacteria</taxon>
        <taxon>Pseudomonadati</taxon>
        <taxon>Pseudomonadota</taxon>
        <taxon>Gammaproteobacteria</taxon>
        <taxon>Cellvibrionales</taxon>
        <taxon>Spongiibacteraceae</taxon>
        <taxon>BD1-7 clade</taxon>
    </lineage>
</organism>
<accession>A0YER9</accession>
<evidence type="ECO:0000259" key="2">
    <source>
        <dbReference type="PROSITE" id="PS50404"/>
    </source>
</evidence>
<keyword evidence="5" id="KW-1185">Reference proteome</keyword>
<evidence type="ECO:0000259" key="3">
    <source>
        <dbReference type="PROSITE" id="PS50405"/>
    </source>
</evidence>
<dbReference type="STRING" id="247633.GP2143_00207"/>
<feature type="domain" description="GST N-terminal" evidence="2">
    <location>
        <begin position="1"/>
        <end position="77"/>
    </location>
</feature>
<dbReference type="PANTHER" id="PTHR43968">
    <property type="match status" value="1"/>
</dbReference>
<dbReference type="EMBL" id="AAVT01000007">
    <property type="protein sequence ID" value="EAW30514.1"/>
    <property type="molecule type" value="Genomic_DNA"/>
</dbReference>
<feature type="domain" description="GST C-terminal" evidence="3">
    <location>
        <begin position="82"/>
        <end position="204"/>
    </location>
</feature>